<dbReference type="InterPro" id="IPR014710">
    <property type="entry name" value="RmlC-like_jellyroll"/>
</dbReference>
<dbReference type="InterPro" id="IPR017996">
    <property type="entry name" value="MRJP/yellow-related"/>
</dbReference>
<dbReference type="AlphaFoldDB" id="A0A316WBA1"/>
<dbReference type="Pfam" id="PF07883">
    <property type="entry name" value="Cupin_2"/>
    <property type="match status" value="1"/>
</dbReference>
<dbReference type="CDD" id="cd02238">
    <property type="entry name" value="cupin_KdgF"/>
    <property type="match status" value="1"/>
</dbReference>
<evidence type="ECO:0000259" key="4">
    <source>
        <dbReference type="Pfam" id="PF07883"/>
    </source>
</evidence>
<keyword evidence="2" id="KW-0964">Secreted</keyword>
<feature type="chain" id="PRO_5016468187" evidence="3">
    <location>
        <begin position="24"/>
        <end position="468"/>
    </location>
</feature>
<keyword evidence="3" id="KW-0732">Signal</keyword>
<dbReference type="InterPro" id="IPR011042">
    <property type="entry name" value="6-blade_b-propeller_TolB-like"/>
</dbReference>
<comment type="subcellular location">
    <subcellularLocation>
        <location evidence="1">Secreted</location>
    </subcellularLocation>
</comment>
<gene>
    <name evidence="5" type="ORF">C1634_021360</name>
</gene>
<sequence>MKTNRLFFMSSMASLFFFNAASAQQKVLQTDFNKGTWEQVGKGLQRKWVSGSESTFAFWKMDKGAHVSPHNHPNEQVTYINKGSVKVLMNDKEYIVKAGGVLVIPAGVTHEFFCLEEGTEDLDFFTPVRKDWIDGSASYLSEQGKSLEVVAQFNDVRPGNVAVSHTGRVFATMHPLSGPKQQLVEIVNGKAKLFPSADLQKNGQPADNSKFDTPLGVTIDKENRLWMIDMGLELGKTRLWCFDLKKNKIAEKIELPDDIAPKGSFVQDVAIDEKNGWAYLADIANPGIIALNLKTKKARRFSGHQALQTEEVDMIIDGKVIDFGGKPSRVGINPITLSDDKETLFFGSMNGTSWYEVPARLFRENKDDGMIGNAIKRFGEKPVSDGVATDKQGNHYITNLGDHGISKLDKNGKLTEFIKDPKLQWPDNIAVSDDGYLYISVNQLHTTTAFSGQADAGKPPYFIYKVKL</sequence>
<dbReference type="InterPro" id="IPR013096">
    <property type="entry name" value="Cupin_2"/>
</dbReference>
<dbReference type="RefSeq" id="WP_109739103.1">
    <property type="nucleotide sequence ID" value="NZ_PPEG02000010.1"/>
</dbReference>
<evidence type="ECO:0000256" key="2">
    <source>
        <dbReference type="ARBA" id="ARBA00022525"/>
    </source>
</evidence>
<name>A0A316WBA1_9FLAO</name>
<feature type="domain" description="Cupin type-2" evidence="4">
    <location>
        <begin position="58"/>
        <end position="116"/>
    </location>
</feature>
<dbReference type="Pfam" id="PF03022">
    <property type="entry name" value="MRJP"/>
    <property type="match status" value="1"/>
</dbReference>
<dbReference type="Proteomes" id="UP000236413">
    <property type="component" value="Unassembled WGS sequence"/>
</dbReference>
<evidence type="ECO:0000313" key="5">
    <source>
        <dbReference type="EMBL" id="PWN58611.1"/>
    </source>
</evidence>
<evidence type="ECO:0000256" key="3">
    <source>
        <dbReference type="SAM" id="SignalP"/>
    </source>
</evidence>
<dbReference type="GO" id="GO:0005576">
    <property type="term" value="C:extracellular region"/>
    <property type="evidence" value="ECO:0007669"/>
    <property type="project" value="UniProtKB-SubCell"/>
</dbReference>
<reference evidence="5 6" key="1">
    <citation type="submission" date="2018-04" db="EMBL/GenBank/DDBJ databases">
        <title>Chryseobacterium oncorhynchi 701B-08T from rainbow trout, and Chryseobacterium viscerum 687B-08T from diseased fish.</title>
        <authorList>
            <person name="Jeong J.-J."/>
            <person name="Lee Y.J."/>
            <person name="Pathiraja D."/>
            <person name="Park B."/>
            <person name="Choi I.-G."/>
            <person name="Kim K.D."/>
        </authorList>
    </citation>
    <scope>NUCLEOTIDE SEQUENCE [LARGE SCALE GENOMIC DNA]</scope>
    <source>
        <strain evidence="5 6">687B-08</strain>
    </source>
</reference>
<dbReference type="SUPFAM" id="SSF63829">
    <property type="entry name" value="Calcium-dependent phosphotriesterase"/>
    <property type="match status" value="1"/>
</dbReference>
<evidence type="ECO:0000313" key="6">
    <source>
        <dbReference type="Proteomes" id="UP000236413"/>
    </source>
</evidence>
<comment type="caution">
    <text evidence="5">The sequence shown here is derived from an EMBL/GenBank/DDBJ whole genome shotgun (WGS) entry which is preliminary data.</text>
</comment>
<protein>
    <submittedName>
        <fullName evidence="5">Cupin</fullName>
    </submittedName>
</protein>
<dbReference type="PANTHER" id="PTHR10009">
    <property type="entry name" value="PROTEIN YELLOW-RELATED"/>
    <property type="match status" value="1"/>
</dbReference>
<accession>A0A316WBA1</accession>
<dbReference type="SUPFAM" id="SSF51182">
    <property type="entry name" value="RmlC-like cupins"/>
    <property type="match status" value="1"/>
</dbReference>
<dbReference type="PANTHER" id="PTHR10009:SF18">
    <property type="entry name" value="PROTEIN YELLOW-LIKE PROTEIN"/>
    <property type="match status" value="1"/>
</dbReference>
<proteinExistence type="predicted"/>
<dbReference type="EMBL" id="PPEG02000010">
    <property type="protein sequence ID" value="PWN58611.1"/>
    <property type="molecule type" value="Genomic_DNA"/>
</dbReference>
<dbReference type="InterPro" id="IPR011051">
    <property type="entry name" value="RmlC_Cupin_sf"/>
</dbReference>
<dbReference type="Gene3D" id="2.120.10.30">
    <property type="entry name" value="TolB, C-terminal domain"/>
    <property type="match status" value="1"/>
</dbReference>
<feature type="signal peptide" evidence="3">
    <location>
        <begin position="1"/>
        <end position="23"/>
    </location>
</feature>
<dbReference type="Gene3D" id="2.60.120.10">
    <property type="entry name" value="Jelly Rolls"/>
    <property type="match status" value="1"/>
</dbReference>
<evidence type="ECO:0000256" key="1">
    <source>
        <dbReference type="ARBA" id="ARBA00004613"/>
    </source>
</evidence>
<organism evidence="5 6">
    <name type="scientific">Chryseobacterium viscerum</name>
    <dbReference type="NCBI Taxonomy" id="1037377"/>
    <lineage>
        <taxon>Bacteria</taxon>
        <taxon>Pseudomonadati</taxon>
        <taxon>Bacteroidota</taxon>
        <taxon>Flavobacteriia</taxon>
        <taxon>Flavobacteriales</taxon>
        <taxon>Weeksellaceae</taxon>
        <taxon>Chryseobacterium group</taxon>
        <taxon>Chryseobacterium</taxon>
    </lineage>
</organism>